<proteinExistence type="predicted"/>
<comment type="caution">
    <text evidence="1">The sequence shown here is derived from an EMBL/GenBank/DDBJ whole genome shotgun (WGS) entry which is preliminary data.</text>
</comment>
<reference evidence="1" key="2">
    <citation type="submission" date="2023-06" db="EMBL/GenBank/DDBJ databases">
        <authorList>
            <consortium name="Lawrence Berkeley National Laboratory"/>
            <person name="Haridas S."/>
            <person name="Hensen N."/>
            <person name="Bonometti L."/>
            <person name="Westerberg I."/>
            <person name="Brannstrom I.O."/>
            <person name="Guillou S."/>
            <person name="Cros-Aarteil S."/>
            <person name="Calhoun S."/>
            <person name="Kuo A."/>
            <person name="Mondo S."/>
            <person name="Pangilinan J."/>
            <person name="Riley R."/>
            <person name="Labutti K."/>
            <person name="Andreopoulos B."/>
            <person name="Lipzen A."/>
            <person name="Chen C."/>
            <person name="Yanf M."/>
            <person name="Daum C."/>
            <person name="Ng V."/>
            <person name="Clum A."/>
            <person name="Steindorff A."/>
            <person name="Ohm R."/>
            <person name="Martin F."/>
            <person name="Silar P."/>
            <person name="Natvig D."/>
            <person name="Lalanne C."/>
            <person name="Gautier V."/>
            <person name="Ament-Velasquez S.L."/>
            <person name="Kruys A."/>
            <person name="Hutchinson M.I."/>
            <person name="Powell A.J."/>
            <person name="Barry K."/>
            <person name="Miller A.N."/>
            <person name="Grigoriev I.V."/>
            <person name="Debuchy R."/>
            <person name="Gladieux P."/>
            <person name="Thoren M.H."/>
            <person name="Johannesson H."/>
        </authorList>
    </citation>
    <scope>NUCLEOTIDE SEQUENCE</scope>
    <source>
        <strain evidence="1">CBS 118394</strain>
    </source>
</reference>
<dbReference type="AlphaFoldDB" id="A0AAE0HZ77"/>
<sequence length="124" mass="13539">MSPLDDFYNLPHAQVPLNPCQCPLSNSVPRGAGVRAILDRHGKRCGLWWKQAGYVYLGRGLSPEAEAKMILGGLGTQPGESIRSMLEPQSPEWEPITVFNTEVYGESGLVNVLAAELDMGHEYG</sequence>
<dbReference type="Proteomes" id="UP001283341">
    <property type="component" value="Unassembled WGS sequence"/>
</dbReference>
<keyword evidence="2" id="KW-1185">Reference proteome</keyword>
<organism evidence="1 2">
    <name type="scientific">Apodospora peruviana</name>
    <dbReference type="NCBI Taxonomy" id="516989"/>
    <lineage>
        <taxon>Eukaryota</taxon>
        <taxon>Fungi</taxon>
        <taxon>Dikarya</taxon>
        <taxon>Ascomycota</taxon>
        <taxon>Pezizomycotina</taxon>
        <taxon>Sordariomycetes</taxon>
        <taxon>Sordariomycetidae</taxon>
        <taxon>Sordariales</taxon>
        <taxon>Lasiosphaeriaceae</taxon>
        <taxon>Apodospora</taxon>
    </lineage>
</organism>
<evidence type="ECO:0000313" key="1">
    <source>
        <dbReference type="EMBL" id="KAK3315609.1"/>
    </source>
</evidence>
<evidence type="ECO:0000313" key="2">
    <source>
        <dbReference type="Proteomes" id="UP001283341"/>
    </source>
</evidence>
<dbReference type="EMBL" id="JAUEDM010000006">
    <property type="protein sequence ID" value="KAK3315609.1"/>
    <property type="molecule type" value="Genomic_DNA"/>
</dbReference>
<reference evidence="1" key="1">
    <citation type="journal article" date="2023" name="Mol. Phylogenet. Evol.">
        <title>Genome-scale phylogeny and comparative genomics of the fungal order Sordariales.</title>
        <authorList>
            <person name="Hensen N."/>
            <person name="Bonometti L."/>
            <person name="Westerberg I."/>
            <person name="Brannstrom I.O."/>
            <person name="Guillou S."/>
            <person name="Cros-Aarteil S."/>
            <person name="Calhoun S."/>
            <person name="Haridas S."/>
            <person name="Kuo A."/>
            <person name="Mondo S."/>
            <person name="Pangilinan J."/>
            <person name="Riley R."/>
            <person name="LaButti K."/>
            <person name="Andreopoulos B."/>
            <person name="Lipzen A."/>
            <person name="Chen C."/>
            <person name="Yan M."/>
            <person name="Daum C."/>
            <person name="Ng V."/>
            <person name="Clum A."/>
            <person name="Steindorff A."/>
            <person name="Ohm R.A."/>
            <person name="Martin F."/>
            <person name="Silar P."/>
            <person name="Natvig D.O."/>
            <person name="Lalanne C."/>
            <person name="Gautier V."/>
            <person name="Ament-Velasquez S.L."/>
            <person name="Kruys A."/>
            <person name="Hutchinson M.I."/>
            <person name="Powell A.J."/>
            <person name="Barry K."/>
            <person name="Miller A.N."/>
            <person name="Grigoriev I.V."/>
            <person name="Debuchy R."/>
            <person name="Gladieux P."/>
            <person name="Hiltunen Thoren M."/>
            <person name="Johannesson H."/>
        </authorList>
    </citation>
    <scope>NUCLEOTIDE SEQUENCE</scope>
    <source>
        <strain evidence="1">CBS 118394</strain>
    </source>
</reference>
<feature type="non-terminal residue" evidence="1">
    <location>
        <position position="124"/>
    </location>
</feature>
<name>A0AAE0HZ77_9PEZI</name>
<accession>A0AAE0HZ77</accession>
<gene>
    <name evidence="1" type="ORF">B0H66DRAFT_565651</name>
</gene>
<protein>
    <submittedName>
        <fullName evidence="1">Uncharacterized protein</fullName>
    </submittedName>
</protein>